<reference evidence="2 3" key="1">
    <citation type="submission" date="2020-06" db="EMBL/GenBank/DDBJ databases">
        <title>Actinokineospora xiongansis sp. nov., isolated from soil of Baiyangdian.</title>
        <authorList>
            <person name="Zhang X."/>
        </authorList>
    </citation>
    <scope>NUCLEOTIDE SEQUENCE [LARGE SCALE GENOMIC DNA]</scope>
    <source>
        <strain evidence="2 3">HBU206404</strain>
    </source>
</reference>
<organism evidence="2 3">
    <name type="scientific">Actinokineospora xionganensis</name>
    <dbReference type="NCBI Taxonomy" id="2684470"/>
    <lineage>
        <taxon>Bacteria</taxon>
        <taxon>Bacillati</taxon>
        <taxon>Actinomycetota</taxon>
        <taxon>Actinomycetes</taxon>
        <taxon>Pseudonocardiales</taxon>
        <taxon>Pseudonocardiaceae</taxon>
        <taxon>Actinokineospora</taxon>
    </lineage>
</organism>
<keyword evidence="1" id="KW-1133">Transmembrane helix</keyword>
<evidence type="ECO:0000313" key="2">
    <source>
        <dbReference type="EMBL" id="MBC6450342.1"/>
    </source>
</evidence>
<gene>
    <name evidence="2" type="ORF">GPZ80_24600</name>
</gene>
<feature type="transmembrane region" description="Helical" evidence="1">
    <location>
        <begin position="23"/>
        <end position="49"/>
    </location>
</feature>
<feature type="transmembrane region" description="Helical" evidence="1">
    <location>
        <begin position="131"/>
        <end position="149"/>
    </location>
</feature>
<evidence type="ECO:0000256" key="1">
    <source>
        <dbReference type="SAM" id="Phobius"/>
    </source>
</evidence>
<feature type="transmembrane region" description="Helical" evidence="1">
    <location>
        <begin position="91"/>
        <end position="111"/>
    </location>
</feature>
<evidence type="ECO:0000313" key="3">
    <source>
        <dbReference type="Proteomes" id="UP000734823"/>
    </source>
</evidence>
<sequence length="175" mass="18276">MTYPPGYPQAPGYPPQRATPPGVAVGAAISALVSGNILLYLVVDALIMFGDLGFGHLPAELYVILGWQLLAGLFLVLGGVLTIARKSSGPVLAVIGAVGALSAVLAEPLILRLDFGRFFDSIFNFGHLRSILVVVALVEAASALVFALMPATRQWVRVTPPAPAGYLPGGHHPGW</sequence>
<keyword evidence="1" id="KW-0812">Transmembrane</keyword>
<keyword evidence="3" id="KW-1185">Reference proteome</keyword>
<name>A0ABR7LCQ9_9PSEU</name>
<protein>
    <submittedName>
        <fullName evidence="2">Uncharacterized protein</fullName>
    </submittedName>
</protein>
<keyword evidence="1" id="KW-0472">Membrane</keyword>
<feature type="transmembrane region" description="Helical" evidence="1">
    <location>
        <begin position="61"/>
        <end position="84"/>
    </location>
</feature>
<dbReference type="Proteomes" id="UP000734823">
    <property type="component" value="Unassembled WGS sequence"/>
</dbReference>
<proteinExistence type="predicted"/>
<dbReference type="RefSeq" id="WP_187223438.1">
    <property type="nucleotide sequence ID" value="NZ_JABVED010000015.1"/>
</dbReference>
<accession>A0ABR7LCQ9</accession>
<dbReference type="EMBL" id="JABVED010000015">
    <property type="protein sequence ID" value="MBC6450342.1"/>
    <property type="molecule type" value="Genomic_DNA"/>
</dbReference>
<comment type="caution">
    <text evidence="2">The sequence shown here is derived from an EMBL/GenBank/DDBJ whole genome shotgun (WGS) entry which is preliminary data.</text>
</comment>